<dbReference type="Pfam" id="PF13349">
    <property type="entry name" value="DUF4097"/>
    <property type="match status" value="1"/>
</dbReference>
<dbReference type="InterPro" id="IPR025164">
    <property type="entry name" value="Toastrack_DUF4097"/>
</dbReference>
<dbReference type="EMBL" id="JAKEVZ010000007">
    <property type="protein sequence ID" value="MCF1751497.1"/>
    <property type="molecule type" value="Genomic_DNA"/>
</dbReference>
<evidence type="ECO:0000259" key="1">
    <source>
        <dbReference type="Pfam" id="PF13349"/>
    </source>
</evidence>
<dbReference type="Proteomes" id="UP001201449">
    <property type="component" value="Unassembled WGS sequence"/>
</dbReference>
<proteinExistence type="predicted"/>
<gene>
    <name evidence="2" type="ORF">L0U89_10490</name>
</gene>
<comment type="caution">
    <text evidence="2">The sequence shown here is derived from an EMBL/GenBank/DDBJ whole genome shotgun (WGS) entry which is preliminary data.</text>
</comment>
<sequence length="317" mass="33230">MSTMYLKSRTLVTILGIFALLGLNSCLDNDLSVVSEINQDFSSITEIEVEGAFLEVSYEGQVGKQDVTLDALLRANSDNKFVIEFDVEGTRLIVRTVKKGGTWGNYRSEGYIRLTGPKLMEVNLSAGSGSLTANSVVGTAPRFLASSGNIQISDITGDDIYINNSSGTVSGTDLAGNIGVVISSGRINMQRIDGNVEAEASSGEIKLTDVNGQVNAVVSSGKIELQRVLSIGKGHLSSGQLFATATGLGPNTDLKSSSGNIYIQTGSRLSDFNFNITAGSGFVRVGDSQSSGSLVINNGSAHTVRGEVSSGKIEIVN</sequence>
<organism evidence="2 3">
    <name type="scientific">Mariniradius sediminis</name>
    <dbReference type="NCBI Taxonomy" id="2909237"/>
    <lineage>
        <taxon>Bacteria</taxon>
        <taxon>Pseudomonadati</taxon>
        <taxon>Bacteroidota</taxon>
        <taxon>Cytophagia</taxon>
        <taxon>Cytophagales</taxon>
        <taxon>Cyclobacteriaceae</taxon>
        <taxon>Mariniradius</taxon>
    </lineage>
</organism>
<protein>
    <submittedName>
        <fullName evidence="2">DUF4097 domain-containing protein</fullName>
    </submittedName>
</protein>
<dbReference type="RefSeq" id="WP_234861482.1">
    <property type="nucleotide sequence ID" value="NZ_JAKEVZ010000007.1"/>
</dbReference>
<accession>A0ABS9BVN9</accession>
<evidence type="ECO:0000313" key="3">
    <source>
        <dbReference type="Proteomes" id="UP001201449"/>
    </source>
</evidence>
<name>A0ABS9BVN9_9BACT</name>
<keyword evidence="3" id="KW-1185">Reference proteome</keyword>
<feature type="domain" description="DUF4097" evidence="1">
    <location>
        <begin position="108"/>
        <end position="225"/>
    </location>
</feature>
<evidence type="ECO:0000313" key="2">
    <source>
        <dbReference type="EMBL" id="MCF1751497.1"/>
    </source>
</evidence>
<reference evidence="2 3" key="1">
    <citation type="submission" date="2022-01" db="EMBL/GenBank/DDBJ databases">
        <title>Mariniradius saccharolyticus sp. nov., isolated from sediment of a river.</title>
        <authorList>
            <person name="Liu H."/>
        </authorList>
    </citation>
    <scope>NUCLEOTIDE SEQUENCE [LARGE SCALE GENOMIC DNA]</scope>
    <source>
        <strain evidence="2 3">RY-2</strain>
    </source>
</reference>